<feature type="active site" description="For OMPdecase activity" evidence="6">
    <location>
        <position position="84"/>
    </location>
</feature>
<dbReference type="CDD" id="cd04725">
    <property type="entry name" value="OMP_decarboxylase_like"/>
    <property type="match status" value="1"/>
</dbReference>
<comment type="caution">
    <text evidence="9">The sequence shown here is derived from an EMBL/GenBank/DDBJ whole genome shotgun (WGS) entry which is preliminary data.</text>
</comment>
<dbReference type="InterPro" id="IPR014732">
    <property type="entry name" value="OMPdecase"/>
</dbReference>
<evidence type="ECO:0000256" key="7">
    <source>
        <dbReference type="PIRSR" id="PIRSR614732-2"/>
    </source>
</evidence>
<comment type="similarity">
    <text evidence="5">Belongs to the OMP decarboxylase family. Type 1 subfamily.</text>
</comment>
<dbReference type="GO" id="GO:0004590">
    <property type="term" value="F:orotidine-5'-phosphate decarboxylase activity"/>
    <property type="evidence" value="ECO:0007669"/>
    <property type="project" value="UniProtKB-UniRule"/>
</dbReference>
<dbReference type="SUPFAM" id="SSF51366">
    <property type="entry name" value="Ribulose-phoshate binding barrel"/>
    <property type="match status" value="1"/>
</dbReference>
<dbReference type="AlphaFoldDB" id="A0A133VBL7"/>
<comment type="function">
    <text evidence="5">Catalyzes the decarboxylation of orotidine 5'-monophosphate (OMP) to uridine 5'-monophosphate (UMP).</text>
</comment>
<feature type="binding site" evidence="5 7">
    <location>
        <position position="26"/>
    </location>
    <ligand>
        <name>substrate</name>
    </ligand>
</feature>
<dbReference type="Pfam" id="PF00215">
    <property type="entry name" value="OMPdecase"/>
    <property type="match status" value="1"/>
</dbReference>
<feature type="binding site" evidence="5 7">
    <location>
        <position position="56"/>
    </location>
    <ligand>
        <name>substrate</name>
    </ligand>
</feature>
<dbReference type="EC" id="4.1.1.23" evidence="5"/>
<dbReference type="GO" id="GO:0044205">
    <property type="term" value="P:'de novo' UMP biosynthetic process"/>
    <property type="evidence" value="ECO:0007669"/>
    <property type="project" value="UniProtKB-UniRule"/>
</dbReference>
<feature type="active site" description="For OMPdecase activity" evidence="6">
    <location>
        <position position="86"/>
    </location>
</feature>
<feature type="active site" description="For OMPdecase activity" evidence="6">
    <location>
        <position position="89"/>
    </location>
</feature>
<accession>A0A133VBL7</accession>
<dbReference type="NCBIfam" id="TIGR01740">
    <property type="entry name" value="pyrF"/>
    <property type="match status" value="1"/>
</dbReference>
<feature type="binding site" evidence="5 7">
    <location>
        <position position="142"/>
    </location>
    <ligand>
        <name>substrate</name>
    </ligand>
</feature>
<name>A0A133VBL7_9EURY</name>
<dbReference type="InterPro" id="IPR001754">
    <property type="entry name" value="OMPdeCOase_dom"/>
</dbReference>
<evidence type="ECO:0000313" key="9">
    <source>
        <dbReference type="EMBL" id="KXB03820.1"/>
    </source>
</evidence>
<keyword evidence="2 5" id="KW-0210">Decarboxylase</keyword>
<gene>
    <name evidence="5" type="primary">pyrF</name>
    <name evidence="9" type="ORF">AKJ47_01615</name>
</gene>
<feature type="binding site" evidence="5 7">
    <location>
        <position position="219"/>
    </location>
    <ligand>
        <name>substrate</name>
    </ligand>
</feature>
<feature type="domain" description="Orotidine 5'-phosphate decarboxylase" evidence="8">
    <location>
        <begin position="20"/>
        <end position="234"/>
    </location>
</feature>
<dbReference type="Proteomes" id="UP000070405">
    <property type="component" value="Unassembled WGS sequence"/>
</dbReference>
<feature type="binding site" evidence="5 7">
    <location>
        <position position="218"/>
    </location>
    <ligand>
        <name>substrate</name>
    </ligand>
</feature>
<organism evidence="9 10">
    <name type="scientific">candidate division MSBL1 archaeon SCGC-AAA261G05</name>
    <dbReference type="NCBI Taxonomy" id="1698276"/>
    <lineage>
        <taxon>Archaea</taxon>
        <taxon>Methanobacteriati</taxon>
        <taxon>Methanobacteriota</taxon>
        <taxon>candidate division MSBL1</taxon>
    </lineage>
</organism>
<evidence type="ECO:0000256" key="6">
    <source>
        <dbReference type="PIRSR" id="PIRSR614732-1"/>
    </source>
</evidence>
<dbReference type="UniPathway" id="UPA00070">
    <property type="reaction ID" value="UER00120"/>
</dbReference>
<dbReference type="InterPro" id="IPR011060">
    <property type="entry name" value="RibuloseP-bd_barrel"/>
</dbReference>
<dbReference type="InterPro" id="IPR013785">
    <property type="entry name" value="Aldolase_TIM"/>
</dbReference>
<dbReference type="GO" id="GO:0005829">
    <property type="term" value="C:cytosol"/>
    <property type="evidence" value="ECO:0007669"/>
    <property type="project" value="TreeGrafter"/>
</dbReference>
<comment type="subunit">
    <text evidence="5">Homodimer.</text>
</comment>
<dbReference type="PATRIC" id="fig|1698276.3.peg.140"/>
<dbReference type="EMBL" id="LHYA01000014">
    <property type="protein sequence ID" value="KXB03820.1"/>
    <property type="molecule type" value="Genomic_DNA"/>
</dbReference>
<evidence type="ECO:0000313" key="10">
    <source>
        <dbReference type="Proteomes" id="UP000070405"/>
    </source>
</evidence>
<keyword evidence="3 5" id="KW-0665">Pyrimidine biosynthesis</keyword>
<evidence type="ECO:0000259" key="8">
    <source>
        <dbReference type="SMART" id="SM00934"/>
    </source>
</evidence>
<proteinExistence type="inferred from homology"/>
<sequence length="247" mass="26403">MVGEKFRKALAEKSQENNSKLILALDVSGKGIAKKQIEQKSLDILEDSLNFLVAVKVGYPLVLSTGLEIIHKIRKLGELPIIADFKIADVPHINRQIARYAYESGADAVIAHGFTGRDSLEATISIAEEMGGKGVIVIPDMSHLGGEMFIKPSSKQIVKLAKETGATGIIGPATRPEEVTALRSLAGDKMLILTPGIGTQGARPGDAIKGGADYEIVGRSIYTSDSPGKAARLIRDEINEVIKEESC</sequence>
<evidence type="ECO:0000256" key="2">
    <source>
        <dbReference type="ARBA" id="ARBA00022793"/>
    </source>
</evidence>
<evidence type="ECO:0000256" key="5">
    <source>
        <dbReference type="HAMAP-Rule" id="MF_01200"/>
    </source>
</evidence>
<dbReference type="GO" id="GO:0006207">
    <property type="term" value="P:'de novo' pyrimidine nucleobase biosynthetic process"/>
    <property type="evidence" value="ECO:0007669"/>
    <property type="project" value="InterPro"/>
</dbReference>
<comment type="pathway">
    <text evidence="1 5">Pyrimidine metabolism; UMP biosynthesis via de novo pathway; UMP from orotate: step 2/2.</text>
</comment>
<dbReference type="PANTHER" id="PTHR32119">
    <property type="entry name" value="OROTIDINE 5'-PHOSPHATE DECARBOXYLASE"/>
    <property type="match status" value="1"/>
</dbReference>
<feature type="binding site" evidence="5">
    <location>
        <begin position="195"/>
        <end position="205"/>
    </location>
    <ligand>
        <name>substrate</name>
    </ligand>
</feature>
<reference evidence="9 10" key="1">
    <citation type="journal article" date="2016" name="Sci. Rep.">
        <title>Metabolic traits of an uncultured archaeal lineage -MSBL1- from brine pools of the Red Sea.</title>
        <authorList>
            <person name="Mwirichia R."/>
            <person name="Alam I."/>
            <person name="Rashid M."/>
            <person name="Vinu M."/>
            <person name="Ba-Alawi W."/>
            <person name="Anthony Kamau A."/>
            <person name="Kamanda Ngugi D."/>
            <person name="Goker M."/>
            <person name="Klenk H.P."/>
            <person name="Bajic V."/>
            <person name="Stingl U."/>
        </authorList>
    </citation>
    <scope>NUCLEOTIDE SEQUENCE [LARGE SCALE GENOMIC DNA]</scope>
    <source>
        <strain evidence="9">SCGC-AAA261G05</strain>
    </source>
</reference>
<protein>
    <recommendedName>
        <fullName evidence="5">Orotidine 5'-phosphate decarboxylase</fullName>
        <ecNumber evidence="5">4.1.1.23</ecNumber>
    </recommendedName>
    <alternativeName>
        <fullName evidence="5">OMP decarboxylase</fullName>
        <shortName evidence="5">OMPDCase</shortName>
        <shortName evidence="5">OMPdecase</shortName>
    </alternativeName>
</protein>
<keyword evidence="4 5" id="KW-0456">Lyase</keyword>
<feature type="binding site" evidence="5">
    <location>
        <begin position="84"/>
        <end position="93"/>
    </location>
    <ligand>
        <name>substrate</name>
    </ligand>
</feature>
<keyword evidence="10" id="KW-1185">Reference proteome</keyword>
<dbReference type="Gene3D" id="3.20.20.70">
    <property type="entry name" value="Aldolase class I"/>
    <property type="match status" value="1"/>
</dbReference>
<dbReference type="HAMAP" id="MF_01200_A">
    <property type="entry name" value="OMPdecase_type1_A"/>
    <property type="match status" value="1"/>
</dbReference>
<dbReference type="InterPro" id="IPR047595">
    <property type="entry name" value="OMPdecase_arc"/>
</dbReference>
<comment type="catalytic activity">
    <reaction evidence="5">
        <text>orotidine 5'-phosphate + H(+) = UMP + CO2</text>
        <dbReference type="Rhea" id="RHEA:11596"/>
        <dbReference type="ChEBI" id="CHEBI:15378"/>
        <dbReference type="ChEBI" id="CHEBI:16526"/>
        <dbReference type="ChEBI" id="CHEBI:57538"/>
        <dbReference type="ChEBI" id="CHEBI:57865"/>
        <dbReference type="EC" id="4.1.1.23"/>
    </reaction>
</comment>
<dbReference type="SMART" id="SM00934">
    <property type="entry name" value="OMPdecase"/>
    <property type="match status" value="1"/>
</dbReference>
<evidence type="ECO:0000256" key="3">
    <source>
        <dbReference type="ARBA" id="ARBA00022975"/>
    </source>
</evidence>
<evidence type="ECO:0000256" key="1">
    <source>
        <dbReference type="ARBA" id="ARBA00004861"/>
    </source>
</evidence>
<dbReference type="NCBIfam" id="NF010386">
    <property type="entry name" value="PRK13813.1"/>
    <property type="match status" value="1"/>
</dbReference>
<feature type="active site" description="Proton donor" evidence="5">
    <location>
        <position position="86"/>
    </location>
</feature>
<evidence type="ECO:0000256" key="4">
    <source>
        <dbReference type="ARBA" id="ARBA00023239"/>
    </source>
</evidence>
<dbReference type="PANTHER" id="PTHR32119:SF2">
    <property type="entry name" value="OROTIDINE 5'-PHOSPHATE DECARBOXYLASE"/>
    <property type="match status" value="1"/>
</dbReference>